<proteinExistence type="predicted"/>
<evidence type="ECO:0000313" key="2">
    <source>
        <dbReference type="EMBL" id="XCJ15687.1"/>
    </source>
</evidence>
<dbReference type="AlphaFoldDB" id="A0AAU8IBV1"/>
<organism evidence="2">
    <name type="scientific">Sporolactobacillus sp. Y61</name>
    <dbReference type="NCBI Taxonomy" id="3160863"/>
    <lineage>
        <taxon>Bacteria</taxon>
        <taxon>Bacillati</taxon>
        <taxon>Bacillota</taxon>
        <taxon>Bacilli</taxon>
        <taxon>Bacillales</taxon>
        <taxon>Sporolactobacillaceae</taxon>
        <taxon>Sporolactobacillus</taxon>
    </lineage>
</organism>
<name>A0AAU8IBV1_9BACL</name>
<dbReference type="InterPro" id="IPR020108">
    <property type="entry name" value="Spore_coat_CotD"/>
</dbReference>
<accession>A0AAU8IBV1</accession>
<feature type="compositionally biased region" description="Polar residues" evidence="1">
    <location>
        <begin position="1"/>
        <end position="10"/>
    </location>
</feature>
<dbReference type="Pfam" id="PF11122">
    <property type="entry name" value="Spore-coat_CotD"/>
    <property type="match status" value="1"/>
</dbReference>
<keyword evidence="2" id="KW-0167">Capsid protein</keyword>
<feature type="region of interest" description="Disordered" evidence="1">
    <location>
        <begin position="1"/>
        <end position="21"/>
    </location>
</feature>
<sequence length="160" mass="17675">MEVSPYSNQHPMPVNPYAHHENKYPAMKPEMKPVNKPAVSPASKGKCGNMPVMSPAGKSHAGGMGMHPGAMSPATGPVTHGKPLHCPPTQGGSFFDPQSVNVTDVYKPVVVRHIHPMHTQIRTHFVYEHQHFYPQSVSHTCDERHFDVQCGKPCFPRPHC</sequence>
<dbReference type="EMBL" id="CP159510">
    <property type="protein sequence ID" value="XCJ15687.1"/>
    <property type="molecule type" value="Genomic_DNA"/>
</dbReference>
<protein>
    <submittedName>
        <fullName evidence="2">CotD family spore coat protein</fullName>
    </submittedName>
</protein>
<gene>
    <name evidence="2" type="ORF">ABNN70_08045</name>
</gene>
<keyword evidence="2" id="KW-0946">Virion</keyword>
<evidence type="ECO:0000256" key="1">
    <source>
        <dbReference type="SAM" id="MobiDB-lite"/>
    </source>
</evidence>
<dbReference type="RefSeq" id="WP_353947490.1">
    <property type="nucleotide sequence ID" value="NZ_CP159510.1"/>
</dbReference>
<reference evidence="2" key="1">
    <citation type="submission" date="2024-06" db="EMBL/GenBank/DDBJ databases">
        <authorList>
            <person name="Fan A."/>
            <person name="Zhang F.Y."/>
            <person name="Zhang L."/>
        </authorList>
    </citation>
    <scope>NUCLEOTIDE SEQUENCE</scope>
    <source>
        <strain evidence="2">Y61</strain>
    </source>
</reference>